<keyword evidence="1" id="KW-0175">Coiled coil</keyword>
<evidence type="ECO:0000313" key="2">
    <source>
        <dbReference type="EMBL" id="CEI73503.1"/>
    </source>
</evidence>
<dbReference type="Pfam" id="PF06133">
    <property type="entry name" value="Com_YlbF"/>
    <property type="match status" value="1"/>
</dbReference>
<dbReference type="Proteomes" id="UP000245695">
    <property type="component" value="Chromosome 1"/>
</dbReference>
<accession>A0A2P2BSZ2</accession>
<feature type="coiled-coil region" evidence="1">
    <location>
        <begin position="26"/>
        <end position="76"/>
    </location>
</feature>
<evidence type="ECO:0000256" key="1">
    <source>
        <dbReference type="SAM" id="Coils"/>
    </source>
</evidence>
<protein>
    <recommendedName>
        <fullName evidence="4">Control of competence regulator ComK, YlbF/YmcA</fullName>
    </recommendedName>
</protein>
<name>A0A2P2BSZ2_9FIRM</name>
<dbReference type="RefSeq" id="WP_092924844.1">
    <property type="nucleotide sequence ID" value="NZ_FJTZ01000012.1"/>
</dbReference>
<dbReference type="InterPro" id="IPR010368">
    <property type="entry name" value="Com_YlbF"/>
</dbReference>
<dbReference type="AlphaFoldDB" id="A0A2P2BSZ2"/>
<evidence type="ECO:0000313" key="3">
    <source>
        <dbReference type="Proteomes" id="UP000245695"/>
    </source>
</evidence>
<dbReference type="KEGG" id="rhom:FRIFI_1975"/>
<reference evidence="2 3" key="1">
    <citation type="submission" date="2014-09" db="EMBL/GenBank/DDBJ databases">
        <authorList>
            <person name="Hornung B.V."/>
        </authorList>
    </citation>
    <scope>NUCLEOTIDE SEQUENCE [LARGE SCALE GENOMIC DNA]</scope>
    <source>
        <strain evidence="2 3">FRIFI</strain>
    </source>
</reference>
<dbReference type="Gene3D" id="1.20.1500.10">
    <property type="entry name" value="YheA/YmcA-like"/>
    <property type="match status" value="1"/>
</dbReference>
<proteinExistence type="predicted"/>
<keyword evidence="3" id="KW-1185">Reference proteome</keyword>
<organism evidence="2 3">
    <name type="scientific">Romboutsia hominis</name>
    <dbReference type="NCBI Taxonomy" id="1507512"/>
    <lineage>
        <taxon>Bacteria</taxon>
        <taxon>Bacillati</taxon>
        <taxon>Bacillota</taxon>
        <taxon>Clostridia</taxon>
        <taxon>Peptostreptococcales</taxon>
        <taxon>Peptostreptococcaceae</taxon>
        <taxon>Romboutsia</taxon>
    </lineage>
</organism>
<dbReference type="SUPFAM" id="SSF158622">
    <property type="entry name" value="YheA/YmcA-like"/>
    <property type="match status" value="1"/>
</dbReference>
<evidence type="ECO:0008006" key="4">
    <source>
        <dbReference type="Google" id="ProtNLM"/>
    </source>
</evidence>
<dbReference type="InterPro" id="IPR023378">
    <property type="entry name" value="YheA/YmcA-like_dom_sf"/>
</dbReference>
<gene>
    <name evidence="2" type="ORF">FRIFI_1975</name>
</gene>
<dbReference type="EMBL" id="LN650648">
    <property type="protein sequence ID" value="CEI73503.1"/>
    <property type="molecule type" value="Genomic_DNA"/>
</dbReference>
<sequence length="106" mass="12605">MDINKKALELANSIKSSDEFKLMKKSKSQLDKNKNLKRQLDNYIDKKNKLYSNNRIEDASSKLVELNKEYQEFFNLPLVSSYMKSTRDFNNLMEKVYKSIEKELLK</sequence>